<comment type="caution">
    <text evidence="5">Lacks conserved residue(s) required for the propagation of feature annotation.</text>
</comment>
<keyword evidence="8" id="KW-0812">Transmembrane</keyword>
<keyword evidence="1 5" id="KW-0245">EGF-like domain</keyword>
<dbReference type="GO" id="GO:0007157">
    <property type="term" value="P:heterophilic cell-cell adhesion via plasma membrane cell adhesion molecules"/>
    <property type="evidence" value="ECO:0007669"/>
    <property type="project" value="TreeGrafter"/>
</dbReference>
<accession>A0A913ZT61</accession>
<dbReference type="PANTHER" id="PTHR24049:SF22">
    <property type="entry name" value="DROSOPHILA CRUMBS HOMOLOG"/>
    <property type="match status" value="1"/>
</dbReference>
<dbReference type="InterPro" id="IPR000742">
    <property type="entry name" value="EGF"/>
</dbReference>
<dbReference type="RefSeq" id="XP_038054261.1">
    <property type="nucleotide sequence ID" value="XM_038198333.1"/>
</dbReference>
<dbReference type="OMA" id="ICLRCIS"/>
<keyword evidence="2" id="KW-0732">Signal</keyword>
<dbReference type="SMART" id="SM00181">
    <property type="entry name" value="EGF"/>
    <property type="match status" value="4"/>
</dbReference>
<keyword evidence="8" id="KW-0472">Membrane</keyword>
<sequence length="656" mass="72707">MICLRCISVVGLHLQVLSTKYIYIYAGTQQSPLLDVNAEKMMLIGRQLRLGCLAVLTVCLYFCKDVFSLDCNMTITINSSNSEGVFSSPSFPSSYPKLPEAYSCWLTLIPDDPDKDLWLTFDDFHLSSEYVHHNMCDAEEFDYLAIYSGSTVTKYCGCRRPDMLIHDEGEVRLELHVRPARIDESAFRAFQARYQYLAAAERMNLNDIYLYSAKPDISSGYHMVEVPISPLPAAVNSRVIDGLYYIEAAPEMKISLTAYILNADSNSGPIEIRDGLTSQAPLLYDGTLEQRTEVISTQSSMYIRWRGVIRDATLTLSMDIIAFKEPSSRGECADGNSYFYCKNHRCIKSTLTCDSIDNCGDGSDEARDSLTDICHEDICDPSPCLNGGTCSTPGPSCRCRYGYYGDFCQSVNNDCFSMPCQNGGTCEPMSNGPGFICFCKGNFLQPLCQESTPCRLGDCNEGNCIDGVCICKDKYYGNRCEFVDNSTNTDYTDLQHTSIMIGAFVGAVCLLSICWLIAMARKRQSDEPVGRVTRIVSVHSRDERGMRPSVTAAGAIDLPPNYSDCVFDDTDSTPPGKRNAVPAVITEENEEEPDGDVFIAEEEQGEGPPLSPPPTYESVALSEDEDGIVFEVQRLPDVVSQDRLPHRQTSHTDTAV</sequence>
<evidence type="ECO:0000256" key="5">
    <source>
        <dbReference type="PROSITE-ProRule" id="PRU00076"/>
    </source>
</evidence>
<feature type="disulfide bond" evidence="5">
    <location>
        <begin position="439"/>
        <end position="448"/>
    </location>
</feature>
<evidence type="ECO:0000256" key="1">
    <source>
        <dbReference type="ARBA" id="ARBA00022536"/>
    </source>
</evidence>
<feature type="disulfide bond" evidence="5">
    <location>
        <begin position="399"/>
        <end position="408"/>
    </location>
</feature>
<dbReference type="SMART" id="SM00192">
    <property type="entry name" value="LDLa"/>
    <property type="match status" value="1"/>
</dbReference>
<dbReference type="InterPro" id="IPR000859">
    <property type="entry name" value="CUB_dom"/>
</dbReference>
<evidence type="ECO:0000256" key="2">
    <source>
        <dbReference type="ARBA" id="ARBA00022729"/>
    </source>
</evidence>
<evidence type="ECO:0000313" key="12">
    <source>
        <dbReference type="Proteomes" id="UP000887568"/>
    </source>
</evidence>
<dbReference type="EnsemblMetazoa" id="XM_038198333.1">
    <property type="protein sequence ID" value="XP_038054261.1"/>
    <property type="gene ID" value="LOC119726596"/>
</dbReference>
<evidence type="ECO:0000256" key="7">
    <source>
        <dbReference type="SAM" id="MobiDB-lite"/>
    </source>
</evidence>
<evidence type="ECO:0000256" key="6">
    <source>
        <dbReference type="PROSITE-ProRule" id="PRU00124"/>
    </source>
</evidence>
<evidence type="ECO:0000256" key="4">
    <source>
        <dbReference type="ARBA" id="ARBA00023157"/>
    </source>
</evidence>
<dbReference type="InterPro" id="IPR035914">
    <property type="entry name" value="Sperma_CUB_dom_sf"/>
</dbReference>
<keyword evidence="12" id="KW-1185">Reference proteome</keyword>
<dbReference type="PROSITE" id="PS50068">
    <property type="entry name" value="LDLRA_2"/>
    <property type="match status" value="1"/>
</dbReference>
<dbReference type="PROSITE" id="PS50026">
    <property type="entry name" value="EGF_3"/>
    <property type="match status" value="2"/>
</dbReference>
<dbReference type="OrthoDB" id="19606at2759"/>
<feature type="domain" description="EGF-like" evidence="10">
    <location>
        <begin position="375"/>
        <end position="409"/>
    </location>
</feature>
<feature type="domain" description="EGF-like" evidence="10">
    <location>
        <begin position="411"/>
        <end position="449"/>
    </location>
</feature>
<dbReference type="SUPFAM" id="SSF49854">
    <property type="entry name" value="Spermadhesin, CUB domain"/>
    <property type="match status" value="2"/>
</dbReference>
<reference evidence="11" key="1">
    <citation type="submission" date="2022-11" db="UniProtKB">
        <authorList>
            <consortium name="EnsemblMetazoa"/>
        </authorList>
    </citation>
    <scope>IDENTIFICATION</scope>
</reference>
<dbReference type="InterPro" id="IPR036055">
    <property type="entry name" value="LDL_receptor-like_sf"/>
</dbReference>
<feature type="region of interest" description="Disordered" evidence="7">
    <location>
        <begin position="571"/>
        <end position="656"/>
    </location>
</feature>
<dbReference type="PROSITE" id="PS00022">
    <property type="entry name" value="EGF_1"/>
    <property type="match status" value="1"/>
</dbReference>
<keyword evidence="4 5" id="KW-1015">Disulfide bond</keyword>
<evidence type="ECO:0000313" key="11">
    <source>
        <dbReference type="EnsemblMetazoa" id="XP_038054261.1"/>
    </source>
</evidence>
<keyword evidence="3" id="KW-0677">Repeat</keyword>
<dbReference type="Pfam" id="PF00057">
    <property type="entry name" value="Ldl_recept_a"/>
    <property type="match status" value="1"/>
</dbReference>
<dbReference type="CDD" id="cd00112">
    <property type="entry name" value="LDLa"/>
    <property type="match status" value="1"/>
</dbReference>
<evidence type="ECO:0000259" key="9">
    <source>
        <dbReference type="PROSITE" id="PS01180"/>
    </source>
</evidence>
<feature type="disulfide bond" evidence="5">
    <location>
        <begin position="420"/>
        <end position="437"/>
    </location>
</feature>
<dbReference type="Gene3D" id="2.60.120.290">
    <property type="entry name" value="Spermadhesin, CUB domain"/>
    <property type="match status" value="1"/>
</dbReference>
<protein>
    <submittedName>
        <fullName evidence="11">Uncharacterized protein</fullName>
    </submittedName>
</protein>
<feature type="domain" description="CUB" evidence="9">
    <location>
        <begin position="71"/>
        <end position="197"/>
    </location>
</feature>
<dbReference type="Pfam" id="PF00431">
    <property type="entry name" value="CUB"/>
    <property type="match status" value="1"/>
</dbReference>
<dbReference type="Gene3D" id="2.10.25.10">
    <property type="entry name" value="Laminin"/>
    <property type="match status" value="2"/>
</dbReference>
<dbReference type="InterPro" id="IPR002172">
    <property type="entry name" value="LDrepeatLR_classA_rpt"/>
</dbReference>
<dbReference type="PROSITE" id="PS01186">
    <property type="entry name" value="EGF_2"/>
    <property type="match status" value="1"/>
</dbReference>
<dbReference type="GeneID" id="119726596"/>
<dbReference type="GO" id="GO:0045197">
    <property type="term" value="P:establishment or maintenance of epithelial cell apical/basal polarity"/>
    <property type="evidence" value="ECO:0007669"/>
    <property type="project" value="TreeGrafter"/>
</dbReference>
<evidence type="ECO:0000259" key="10">
    <source>
        <dbReference type="PROSITE" id="PS50026"/>
    </source>
</evidence>
<organism evidence="11 12">
    <name type="scientific">Patiria miniata</name>
    <name type="common">Bat star</name>
    <name type="synonym">Asterina miniata</name>
    <dbReference type="NCBI Taxonomy" id="46514"/>
    <lineage>
        <taxon>Eukaryota</taxon>
        <taxon>Metazoa</taxon>
        <taxon>Echinodermata</taxon>
        <taxon>Eleutherozoa</taxon>
        <taxon>Asterozoa</taxon>
        <taxon>Asteroidea</taxon>
        <taxon>Valvatacea</taxon>
        <taxon>Valvatida</taxon>
        <taxon>Asterinidae</taxon>
        <taxon>Patiria</taxon>
    </lineage>
</organism>
<feature type="compositionally biased region" description="Acidic residues" evidence="7">
    <location>
        <begin position="587"/>
        <end position="605"/>
    </location>
</feature>
<dbReference type="PROSITE" id="PS01180">
    <property type="entry name" value="CUB"/>
    <property type="match status" value="1"/>
</dbReference>
<dbReference type="PANTHER" id="PTHR24049">
    <property type="entry name" value="CRUMBS FAMILY MEMBER"/>
    <property type="match status" value="1"/>
</dbReference>
<evidence type="ECO:0000256" key="3">
    <source>
        <dbReference type="ARBA" id="ARBA00022737"/>
    </source>
</evidence>
<evidence type="ECO:0000256" key="8">
    <source>
        <dbReference type="SAM" id="Phobius"/>
    </source>
</evidence>
<keyword evidence="8" id="KW-1133">Transmembrane helix</keyword>
<dbReference type="SUPFAM" id="SSF57196">
    <property type="entry name" value="EGF/Laminin"/>
    <property type="match status" value="2"/>
</dbReference>
<dbReference type="InterPro" id="IPR051022">
    <property type="entry name" value="Notch_Cell-Fate_Det"/>
</dbReference>
<feature type="disulfide bond" evidence="6">
    <location>
        <begin position="341"/>
        <end position="359"/>
    </location>
</feature>
<dbReference type="SUPFAM" id="SSF57424">
    <property type="entry name" value="LDL receptor-like module"/>
    <property type="match status" value="1"/>
</dbReference>
<proteinExistence type="predicted"/>
<dbReference type="GO" id="GO:0005886">
    <property type="term" value="C:plasma membrane"/>
    <property type="evidence" value="ECO:0007669"/>
    <property type="project" value="TreeGrafter"/>
</dbReference>
<dbReference type="AlphaFoldDB" id="A0A913ZT61"/>
<feature type="transmembrane region" description="Helical" evidence="8">
    <location>
        <begin position="499"/>
        <end position="518"/>
    </location>
</feature>
<dbReference type="GO" id="GO:0032991">
    <property type="term" value="C:protein-containing complex"/>
    <property type="evidence" value="ECO:0007669"/>
    <property type="project" value="TreeGrafter"/>
</dbReference>
<name>A0A913ZT61_PATMI</name>
<dbReference type="Proteomes" id="UP000887568">
    <property type="component" value="Unplaced"/>
</dbReference>
<dbReference type="Gene3D" id="4.10.400.10">
    <property type="entry name" value="Low-density Lipoprotein Receptor"/>
    <property type="match status" value="1"/>
</dbReference>